<evidence type="ECO:0000313" key="2">
    <source>
        <dbReference type="Proteomes" id="UP000032142"/>
    </source>
</evidence>
<name>A0A0B0PM20_GOSAR</name>
<reference evidence="2" key="1">
    <citation type="submission" date="2014-09" db="EMBL/GenBank/DDBJ databases">
        <authorList>
            <person name="Mudge J."/>
            <person name="Ramaraj T."/>
            <person name="Lindquist I.E."/>
            <person name="Bharti A.K."/>
            <person name="Sundararajan A."/>
            <person name="Cameron C.T."/>
            <person name="Woodward J.E."/>
            <person name="May G.D."/>
            <person name="Brubaker C."/>
            <person name="Broadhvest J."/>
            <person name="Wilkins T.A."/>
        </authorList>
    </citation>
    <scope>NUCLEOTIDE SEQUENCE</scope>
    <source>
        <strain evidence="2">cv. AKA8401</strain>
    </source>
</reference>
<organism evidence="1 2">
    <name type="scientific">Gossypium arboreum</name>
    <name type="common">Tree cotton</name>
    <name type="synonym">Gossypium nanking</name>
    <dbReference type="NCBI Taxonomy" id="29729"/>
    <lineage>
        <taxon>Eukaryota</taxon>
        <taxon>Viridiplantae</taxon>
        <taxon>Streptophyta</taxon>
        <taxon>Embryophyta</taxon>
        <taxon>Tracheophyta</taxon>
        <taxon>Spermatophyta</taxon>
        <taxon>Magnoliopsida</taxon>
        <taxon>eudicotyledons</taxon>
        <taxon>Gunneridae</taxon>
        <taxon>Pentapetalae</taxon>
        <taxon>rosids</taxon>
        <taxon>malvids</taxon>
        <taxon>Malvales</taxon>
        <taxon>Malvaceae</taxon>
        <taxon>Malvoideae</taxon>
        <taxon>Gossypium</taxon>
    </lineage>
</organism>
<dbReference type="EMBL" id="KN441295">
    <property type="protein sequence ID" value="KHG27503.1"/>
    <property type="molecule type" value="Genomic_DNA"/>
</dbReference>
<dbReference type="Proteomes" id="UP000032142">
    <property type="component" value="Unassembled WGS sequence"/>
</dbReference>
<dbReference type="AlphaFoldDB" id="A0A0B0PM20"/>
<keyword evidence="2" id="KW-1185">Reference proteome</keyword>
<protein>
    <submittedName>
        <fullName evidence="1">Uncharacterized protein</fullName>
    </submittedName>
</protein>
<sequence>MISVLCLSFGNENVIRMCIDLLIYVLVTKSGLIPEGNCANHYNRAMSRGQSSESLYPVIS</sequence>
<proteinExistence type="predicted"/>
<accession>A0A0B0PM20</accession>
<evidence type="ECO:0000313" key="1">
    <source>
        <dbReference type="EMBL" id="KHG27503.1"/>
    </source>
</evidence>
<gene>
    <name evidence="1" type="ORF">F383_12811</name>
</gene>